<name>A0A7C4RTN9_9BACT</name>
<dbReference type="EMBL" id="DSUH01000316">
    <property type="protein sequence ID" value="HGU33886.1"/>
    <property type="molecule type" value="Genomic_DNA"/>
</dbReference>
<reference evidence="2" key="1">
    <citation type="journal article" date="2020" name="mSystems">
        <title>Genome- and Community-Level Interaction Insights into Carbon Utilization and Element Cycling Functions of Hydrothermarchaeota in Hydrothermal Sediment.</title>
        <authorList>
            <person name="Zhou Z."/>
            <person name="Liu Y."/>
            <person name="Xu W."/>
            <person name="Pan J."/>
            <person name="Luo Z.H."/>
            <person name="Li M."/>
        </authorList>
    </citation>
    <scope>NUCLEOTIDE SEQUENCE [LARGE SCALE GENOMIC DNA]</scope>
    <source>
        <strain evidence="2">SpSt-477</strain>
    </source>
</reference>
<keyword evidence="1" id="KW-0732">Signal</keyword>
<dbReference type="AlphaFoldDB" id="A0A7C4RTN9"/>
<feature type="chain" id="PRO_5028392805" evidence="1">
    <location>
        <begin position="25"/>
        <end position="114"/>
    </location>
</feature>
<proteinExistence type="predicted"/>
<dbReference type="GO" id="GO:0009055">
    <property type="term" value="F:electron transfer activity"/>
    <property type="evidence" value="ECO:0007669"/>
    <property type="project" value="InterPro"/>
</dbReference>
<accession>A0A7C4RTN9</accession>
<organism evidence="2">
    <name type="scientific">Desulfatirhabdium butyrativorans</name>
    <dbReference type="NCBI Taxonomy" id="340467"/>
    <lineage>
        <taxon>Bacteria</taxon>
        <taxon>Pseudomonadati</taxon>
        <taxon>Thermodesulfobacteriota</taxon>
        <taxon>Desulfobacteria</taxon>
        <taxon>Desulfobacterales</taxon>
        <taxon>Desulfatirhabdiaceae</taxon>
        <taxon>Desulfatirhabdium</taxon>
    </lineage>
</organism>
<dbReference type="GO" id="GO:0020037">
    <property type="term" value="F:heme binding"/>
    <property type="evidence" value="ECO:0007669"/>
    <property type="project" value="InterPro"/>
</dbReference>
<dbReference type="InterPro" id="IPR036909">
    <property type="entry name" value="Cyt_c-like_dom_sf"/>
</dbReference>
<protein>
    <submittedName>
        <fullName evidence="2">Cytochrome c family protein</fullName>
    </submittedName>
</protein>
<feature type="signal peptide" evidence="1">
    <location>
        <begin position="1"/>
        <end position="24"/>
    </location>
</feature>
<gene>
    <name evidence="2" type="ORF">ENS29_13720</name>
</gene>
<evidence type="ECO:0000256" key="1">
    <source>
        <dbReference type="SAM" id="SignalP"/>
    </source>
</evidence>
<evidence type="ECO:0000313" key="2">
    <source>
        <dbReference type="EMBL" id="HGU33886.1"/>
    </source>
</evidence>
<sequence>MKKWFSMAICAAVMMAFTAGSLLAMDKGDKTRGKYTYRKVYEACHKRGAIESPKPALNPDSKTRSQWDRVFEKKDFAEFGCADEWSKLTDKELADIYAYLYEYAADSPAPAKCK</sequence>
<dbReference type="SUPFAM" id="SSF46626">
    <property type="entry name" value="Cytochrome c"/>
    <property type="match status" value="1"/>
</dbReference>
<comment type="caution">
    <text evidence="2">The sequence shown here is derived from an EMBL/GenBank/DDBJ whole genome shotgun (WGS) entry which is preliminary data.</text>
</comment>